<keyword evidence="5" id="KW-0418">Kinase</keyword>
<evidence type="ECO:0000256" key="7">
    <source>
        <dbReference type="ARBA" id="ARBA00047899"/>
    </source>
</evidence>
<dbReference type="GO" id="GO:0004674">
    <property type="term" value="F:protein serine/threonine kinase activity"/>
    <property type="evidence" value="ECO:0007669"/>
    <property type="project" value="UniProtKB-KW"/>
</dbReference>
<dbReference type="EMBL" id="EQ973966">
    <property type="protein sequence ID" value="EEF36844.1"/>
    <property type="molecule type" value="Genomic_DNA"/>
</dbReference>
<dbReference type="Proteomes" id="UP000008311">
    <property type="component" value="Unassembled WGS sequence"/>
</dbReference>
<dbReference type="InParanoid" id="B9SHW6"/>
<evidence type="ECO:0000313" key="10">
    <source>
        <dbReference type="EMBL" id="EEF36844.1"/>
    </source>
</evidence>
<evidence type="ECO:0000259" key="9">
    <source>
        <dbReference type="PROSITE" id="PS50011"/>
    </source>
</evidence>
<dbReference type="InterPro" id="IPR011009">
    <property type="entry name" value="Kinase-like_dom_sf"/>
</dbReference>
<feature type="domain" description="Protein kinase" evidence="9">
    <location>
        <begin position="1"/>
        <end position="104"/>
    </location>
</feature>
<dbReference type="AlphaFoldDB" id="B9SHW6"/>
<evidence type="ECO:0000256" key="3">
    <source>
        <dbReference type="ARBA" id="ARBA00022679"/>
    </source>
</evidence>
<evidence type="ECO:0000256" key="8">
    <source>
        <dbReference type="ARBA" id="ARBA00048679"/>
    </source>
</evidence>
<dbReference type="InterPro" id="IPR051420">
    <property type="entry name" value="Ser_Thr_Kinases_DiverseReg"/>
</dbReference>
<keyword evidence="2" id="KW-0723">Serine/threonine-protein kinase</keyword>
<dbReference type="PROSITE" id="PS00108">
    <property type="entry name" value="PROTEIN_KINASE_ST"/>
    <property type="match status" value="1"/>
</dbReference>
<keyword evidence="6" id="KW-0067">ATP-binding</keyword>
<dbReference type="eggNOG" id="ENOG502QTQY">
    <property type="taxonomic scope" value="Eukaryota"/>
</dbReference>
<proteinExistence type="predicted"/>
<dbReference type="EC" id="2.7.11.1" evidence="1"/>
<evidence type="ECO:0000256" key="2">
    <source>
        <dbReference type="ARBA" id="ARBA00022527"/>
    </source>
</evidence>
<dbReference type="Pfam" id="PF07714">
    <property type="entry name" value="PK_Tyr_Ser-Thr"/>
    <property type="match status" value="1"/>
</dbReference>
<dbReference type="Gene3D" id="1.10.510.10">
    <property type="entry name" value="Transferase(Phosphotransferase) domain 1"/>
    <property type="match status" value="1"/>
</dbReference>
<evidence type="ECO:0000256" key="6">
    <source>
        <dbReference type="ARBA" id="ARBA00022840"/>
    </source>
</evidence>
<dbReference type="InterPro" id="IPR000719">
    <property type="entry name" value="Prot_kinase_dom"/>
</dbReference>
<evidence type="ECO:0000256" key="4">
    <source>
        <dbReference type="ARBA" id="ARBA00022741"/>
    </source>
</evidence>
<reference evidence="11" key="1">
    <citation type="journal article" date="2010" name="Nat. Biotechnol.">
        <title>Draft genome sequence of the oilseed species Ricinus communis.</title>
        <authorList>
            <person name="Chan A.P."/>
            <person name="Crabtree J."/>
            <person name="Zhao Q."/>
            <person name="Lorenzi H."/>
            <person name="Orvis J."/>
            <person name="Puiu D."/>
            <person name="Melake-Berhan A."/>
            <person name="Jones K.M."/>
            <person name="Redman J."/>
            <person name="Chen G."/>
            <person name="Cahoon E.B."/>
            <person name="Gedil M."/>
            <person name="Stanke M."/>
            <person name="Haas B.J."/>
            <person name="Wortman J.R."/>
            <person name="Fraser-Liggett C.M."/>
            <person name="Ravel J."/>
            <person name="Rabinowicz P.D."/>
        </authorList>
    </citation>
    <scope>NUCLEOTIDE SEQUENCE [LARGE SCALE GENOMIC DNA]</scope>
    <source>
        <strain evidence="11">cv. Hale</strain>
    </source>
</reference>
<keyword evidence="11" id="KW-1185">Reference proteome</keyword>
<dbReference type="GO" id="GO:0005524">
    <property type="term" value="F:ATP binding"/>
    <property type="evidence" value="ECO:0007669"/>
    <property type="project" value="UniProtKB-KW"/>
</dbReference>
<name>B9SHW6_RICCO</name>
<keyword evidence="4" id="KW-0547">Nucleotide-binding</keyword>
<keyword evidence="3" id="KW-0808">Transferase</keyword>
<protein>
    <recommendedName>
        <fullName evidence="1">non-specific serine/threonine protein kinase</fullName>
        <ecNumber evidence="1">2.7.11.1</ecNumber>
    </recommendedName>
</protein>
<dbReference type="InterPro" id="IPR001245">
    <property type="entry name" value="Ser-Thr/Tyr_kinase_cat_dom"/>
</dbReference>
<comment type="catalytic activity">
    <reaction evidence="8">
        <text>L-seryl-[protein] + ATP = O-phospho-L-seryl-[protein] + ADP + H(+)</text>
        <dbReference type="Rhea" id="RHEA:17989"/>
        <dbReference type="Rhea" id="RHEA-COMP:9863"/>
        <dbReference type="Rhea" id="RHEA-COMP:11604"/>
        <dbReference type="ChEBI" id="CHEBI:15378"/>
        <dbReference type="ChEBI" id="CHEBI:29999"/>
        <dbReference type="ChEBI" id="CHEBI:30616"/>
        <dbReference type="ChEBI" id="CHEBI:83421"/>
        <dbReference type="ChEBI" id="CHEBI:456216"/>
        <dbReference type="EC" id="2.7.11.1"/>
    </reaction>
</comment>
<evidence type="ECO:0000256" key="5">
    <source>
        <dbReference type="ARBA" id="ARBA00022777"/>
    </source>
</evidence>
<evidence type="ECO:0000256" key="1">
    <source>
        <dbReference type="ARBA" id="ARBA00012513"/>
    </source>
</evidence>
<organism evidence="10 11">
    <name type="scientific">Ricinus communis</name>
    <name type="common">Castor bean</name>
    <dbReference type="NCBI Taxonomy" id="3988"/>
    <lineage>
        <taxon>Eukaryota</taxon>
        <taxon>Viridiplantae</taxon>
        <taxon>Streptophyta</taxon>
        <taxon>Embryophyta</taxon>
        <taxon>Tracheophyta</taxon>
        <taxon>Spermatophyta</taxon>
        <taxon>Magnoliopsida</taxon>
        <taxon>eudicotyledons</taxon>
        <taxon>Gunneridae</taxon>
        <taxon>Pentapetalae</taxon>
        <taxon>rosids</taxon>
        <taxon>fabids</taxon>
        <taxon>Malpighiales</taxon>
        <taxon>Euphorbiaceae</taxon>
        <taxon>Acalyphoideae</taxon>
        <taxon>Acalypheae</taxon>
        <taxon>Ricinus</taxon>
    </lineage>
</organism>
<dbReference type="SUPFAM" id="SSF56112">
    <property type="entry name" value="Protein kinase-like (PK-like)"/>
    <property type="match status" value="1"/>
</dbReference>
<gene>
    <name evidence="10" type="ORF">RCOM_0622530</name>
</gene>
<dbReference type="PANTHER" id="PTHR48005">
    <property type="entry name" value="LEUCINE RICH REPEAT KINASE 2"/>
    <property type="match status" value="1"/>
</dbReference>
<accession>B9SHW6</accession>
<comment type="catalytic activity">
    <reaction evidence="7">
        <text>L-threonyl-[protein] + ATP = O-phospho-L-threonyl-[protein] + ADP + H(+)</text>
        <dbReference type="Rhea" id="RHEA:46608"/>
        <dbReference type="Rhea" id="RHEA-COMP:11060"/>
        <dbReference type="Rhea" id="RHEA-COMP:11605"/>
        <dbReference type="ChEBI" id="CHEBI:15378"/>
        <dbReference type="ChEBI" id="CHEBI:30013"/>
        <dbReference type="ChEBI" id="CHEBI:30616"/>
        <dbReference type="ChEBI" id="CHEBI:61977"/>
        <dbReference type="ChEBI" id="CHEBI:456216"/>
        <dbReference type="EC" id="2.7.11.1"/>
    </reaction>
</comment>
<dbReference type="PANTHER" id="PTHR48005:SF84">
    <property type="entry name" value="NON-SPECIFIC SERINE_THREONINE PROTEIN KINASE"/>
    <property type="match status" value="1"/>
</dbReference>
<dbReference type="PROSITE" id="PS50011">
    <property type="entry name" value="PROTEIN_KINASE_DOM"/>
    <property type="match status" value="1"/>
</dbReference>
<dbReference type="InterPro" id="IPR008271">
    <property type="entry name" value="Ser/Thr_kinase_AS"/>
</dbReference>
<sequence length="104" mass="11908">MGYCVHEGFVLVTYFYMENGSLDYWLHEKVDGASKLDWPSRLKIARGANCGLLYMHYICEPHIVHRDIKSSNILLNEKFKAHYEQASVATLRGDMYSFGSLAAN</sequence>
<evidence type="ECO:0000313" key="11">
    <source>
        <dbReference type="Proteomes" id="UP000008311"/>
    </source>
</evidence>